<dbReference type="PROSITE" id="PS51318">
    <property type="entry name" value="TAT"/>
    <property type="match status" value="1"/>
</dbReference>
<dbReference type="EC" id="4.2.1.1" evidence="4"/>
<comment type="cofactor">
    <cofactor evidence="2">
        <name>Zn(2+)</name>
        <dbReference type="ChEBI" id="CHEBI:29105"/>
    </cofactor>
    <text evidence="2">Binds 1 zinc ion per subunit.</text>
</comment>
<dbReference type="SUPFAM" id="SSF53056">
    <property type="entry name" value="beta-carbonic anhydrase, cab"/>
    <property type="match status" value="1"/>
</dbReference>
<dbReference type="Gene3D" id="3.40.1050.10">
    <property type="entry name" value="Carbonic anhydrase"/>
    <property type="match status" value="1"/>
</dbReference>
<evidence type="ECO:0000256" key="2">
    <source>
        <dbReference type="PIRSR" id="PIRSR601765-1"/>
    </source>
</evidence>
<dbReference type="PANTHER" id="PTHR11002">
    <property type="entry name" value="CARBONIC ANHYDRASE"/>
    <property type="match status" value="1"/>
</dbReference>
<accession>A0A7U7J3T8</accession>
<name>A0A7U7J3T8_9GAMM</name>
<dbReference type="CDD" id="cd03378">
    <property type="entry name" value="beta_CA_cladeC"/>
    <property type="match status" value="1"/>
</dbReference>
<reference evidence="4 5" key="1">
    <citation type="journal article" date="2014" name="ISME J.">
        <title>Candidatus Competibacter-lineage genomes retrieved from metagenomes reveal functional metabolic diversity.</title>
        <authorList>
            <person name="McIlroy S.J."/>
            <person name="Albertsen M."/>
            <person name="Andresen E.K."/>
            <person name="Saunders A.M."/>
            <person name="Kristiansen R."/>
            <person name="Stokholm-Bjerregaard M."/>
            <person name="Nielsen K.L."/>
            <person name="Nielsen P.H."/>
        </authorList>
    </citation>
    <scope>NUCLEOTIDE SEQUENCE [LARGE SCALE GENOMIC DNA]</scope>
    <source>
        <strain evidence="4 5">Run_B_J11</strain>
    </source>
</reference>
<feature type="binding site" evidence="2">
    <location>
        <position position="129"/>
    </location>
    <ligand>
        <name>Zn(2+)</name>
        <dbReference type="ChEBI" id="CHEBI:29105"/>
    </ligand>
</feature>
<dbReference type="AlphaFoldDB" id="A0A7U7J3T8"/>
<dbReference type="SMART" id="SM00947">
    <property type="entry name" value="Pro_CA"/>
    <property type="match status" value="1"/>
</dbReference>
<evidence type="ECO:0000313" key="5">
    <source>
        <dbReference type="Proteomes" id="UP000019184"/>
    </source>
</evidence>
<evidence type="ECO:0000256" key="1">
    <source>
        <dbReference type="ARBA" id="ARBA00006217"/>
    </source>
</evidence>
<comment type="similarity">
    <text evidence="1">Belongs to the beta-class carbonic anhydrase family.</text>
</comment>
<sequence>MRPDNDKLIATGGILMSEPIFSRRDFLRLSSMATLGATVAACAGYPALAEQDMPPQIPKTPGGATVDPPTETGHSTTEAAMTSPQQALQRLMDGNQRFVANRLTDPNRSLQRRAEIAKSQQPFATILGCVDSRVPPELVFDRGLGDLFVIRTAGQVIDEAVLGSIEFGSFELKIPLIMVLGHERCGAIKASIEVLEHGGGEHRRGKGEPAAVPGEIGYLVKSLKPAIDKAHAWGMGDLAENAMRANVSLTVQRLKKSPVLAAAEESGRLKIVGARYDLDSGMVEMLFN</sequence>
<dbReference type="Pfam" id="PF00484">
    <property type="entry name" value="Pro_CA"/>
    <property type="match status" value="1"/>
</dbReference>
<dbReference type="GO" id="GO:0008270">
    <property type="term" value="F:zinc ion binding"/>
    <property type="evidence" value="ECO:0007669"/>
    <property type="project" value="InterPro"/>
</dbReference>
<comment type="caution">
    <text evidence="4">The sequence shown here is derived from an EMBL/GenBank/DDBJ whole genome shotgun (WGS) entry which is preliminary data.</text>
</comment>
<keyword evidence="2" id="KW-0862">Zinc</keyword>
<feature type="binding site" evidence="2">
    <location>
        <position position="182"/>
    </location>
    <ligand>
        <name>Zn(2+)</name>
        <dbReference type="ChEBI" id="CHEBI:29105"/>
    </ligand>
</feature>
<dbReference type="InterPro" id="IPR001765">
    <property type="entry name" value="Carbonic_anhydrase"/>
</dbReference>
<protein>
    <submittedName>
        <fullName evidence="4">Carbonic anhydrase</fullName>
        <ecNumber evidence="4">4.2.1.1</ecNumber>
    </submittedName>
</protein>
<organism evidence="4 5">
    <name type="scientific">Candidatus Contendobacter odensis Run_B_J11</name>
    <dbReference type="NCBI Taxonomy" id="1400861"/>
    <lineage>
        <taxon>Bacteria</taxon>
        <taxon>Pseudomonadati</taxon>
        <taxon>Pseudomonadota</taxon>
        <taxon>Gammaproteobacteria</taxon>
        <taxon>Candidatus Competibacteraceae</taxon>
        <taxon>Candidatus Contendibacter</taxon>
    </lineage>
</organism>
<evidence type="ECO:0000256" key="3">
    <source>
        <dbReference type="SAM" id="MobiDB-lite"/>
    </source>
</evidence>
<evidence type="ECO:0000313" key="4">
    <source>
        <dbReference type="EMBL" id="CDH44926.1"/>
    </source>
</evidence>
<feature type="binding site" evidence="2">
    <location>
        <position position="185"/>
    </location>
    <ligand>
        <name>Zn(2+)</name>
        <dbReference type="ChEBI" id="CHEBI:29105"/>
    </ligand>
</feature>
<dbReference type="EMBL" id="CBTK010000112">
    <property type="protein sequence ID" value="CDH44926.1"/>
    <property type="molecule type" value="Genomic_DNA"/>
</dbReference>
<keyword evidence="5" id="KW-1185">Reference proteome</keyword>
<proteinExistence type="inferred from homology"/>
<dbReference type="InterPro" id="IPR036874">
    <property type="entry name" value="Carbonic_anhydrase_sf"/>
</dbReference>
<gene>
    <name evidence="4" type="ORF">BN874_20046</name>
</gene>
<keyword evidence="2" id="KW-0479">Metal-binding</keyword>
<dbReference type="Proteomes" id="UP000019184">
    <property type="component" value="Unassembled WGS sequence"/>
</dbReference>
<feature type="binding site" evidence="2">
    <location>
        <position position="131"/>
    </location>
    <ligand>
        <name>Zn(2+)</name>
        <dbReference type="ChEBI" id="CHEBI:29105"/>
    </ligand>
</feature>
<dbReference type="GO" id="GO:0004089">
    <property type="term" value="F:carbonate dehydratase activity"/>
    <property type="evidence" value="ECO:0007669"/>
    <property type="project" value="UniProtKB-EC"/>
</dbReference>
<dbReference type="InterPro" id="IPR006311">
    <property type="entry name" value="TAT_signal"/>
</dbReference>
<feature type="region of interest" description="Disordered" evidence="3">
    <location>
        <begin position="54"/>
        <end position="78"/>
    </location>
</feature>
<dbReference type="PANTHER" id="PTHR11002:SF79">
    <property type="entry name" value="CARBONIC ANHYDRASE 2"/>
    <property type="match status" value="1"/>
</dbReference>
<keyword evidence="4" id="KW-0456">Lyase</keyword>